<evidence type="ECO:0000313" key="7">
    <source>
        <dbReference type="EMBL" id="KAJ1360167.1"/>
    </source>
</evidence>
<evidence type="ECO:0000256" key="6">
    <source>
        <dbReference type="ARBA" id="ARBA00047475"/>
    </source>
</evidence>
<dbReference type="InterPro" id="IPR050271">
    <property type="entry name" value="UDP-glycosyltransferase"/>
</dbReference>
<dbReference type="EMBL" id="JAHQIW010003789">
    <property type="protein sequence ID" value="KAJ1360167.1"/>
    <property type="molecule type" value="Genomic_DNA"/>
</dbReference>
<dbReference type="Pfam" id="PF00201">
    <property type="entry name" value="UDPGT"/>
    <property type="match status" value="1"/>
</dbReference>
<comment type="similarity">
    <text evidence="1">Belongs to the UDP-glycosyltransferase family.</text>
</comment>
<dbReference type="PANTHER" id="PTHR48043:SF145">
    <property type="entry name" value="FI06409P-RELATED"/>
    <property type="match status" value="1"/>
</dbReference>
<dbReference type="SUPFAM" id="SSF53756">
    <property type="entry name" value="UDP-Glycosyltransferase/glycogen phosphorylase"/>
    <property type="match status" value="1"/>
</dbReference>
<organism evidence="7 8">
    <name type="scientific">Parelaphostrongylus tenuis</name>
    <name type="common">Meningeal worm</name>
    <dbReference type="NCBI Taxonomy" id="148309"/>
    <lineage>
        <taxon>Eukaryota</taxon>
        <taxon>Metazoa</taxon>
        <taxon>Ecdysozoa</taxon>
        <taxon>Nematoda</taxon>
        <taxon>Chromadorea</taxon>
        <taxon>Rhabditida</taxon>
        <taxon>Rhabditina</taxon>
        <taxon>Rhabditomorpha</taxon>
        <taxon>Strongyloidea</taxon>
        <taxon>Metastrongylidae</taxon>
        <taxon>Parelaphostrongylus</taxon>
    </lineage>
</organism>
<reference evidence="7" key="1">
    <citation type="submission" date="2021-06" db="EMBL/GenBank/DDBJ databases">
        <title>Parelaphostrongylus tenuis whole genome reference sequence.</title>
        <authorList>
            <person name="Garwood T.J."/>
            <person name="Larsen P.A."/>
            <person name="Fountain-Jones N.M."/>
            <person name="Garbe J.R."/>
            <person name="Macchietto M.G."/>
            <person name="Kania S.A."/>
            <person name="Gerhold R.W."/>
            <person name="Richards J.E."/>
            <person name="Wolf T.M."/>
        </authorList>
    </citation>
    <scope>NUCLEOTIDE SEQUENCE</scope>
    <source>
        <strain evidence="7">MNPRO001-30</strain>
        <tissue evidence="7">Meninges</tissue>
    </source>
</reference>
<dbReference type="AlphaFoldDB" id="A0AAD5MKI4"/>
<evidence type="ECO:0000256" key="4">
    <source>
        <dbReference type="ARBA" id="ARBA00022679"/>
    </source>
</evidence>
<gene>
    <name evidence="7" type="ORF">KIN20_019081</name>
</gene>
<name>A0AAD5MKI4_PARTN</name>
<keyword evidence="4" id="KW-0808">Transferase</keyword>
<sequence length="136" mass="15389">MVLCFMLSRSYGLQVLLWSPTVGSSHVRFMGNIADILAGDGHNVMIGIKKTVVMSALGITPYMEQVIGFPANPSYVPGFYTSYSDEMSFWERLDNFKFTIEMHYRLISWESQLHALANNAHSGFPDIRDLIKVDCM</sequence>
<comment type="catalytic activity">
    <reaction evidence="6">
        <text>glucuronate acceptor + UDP-alpha-D-glucuronate = acceptor beta-D-glucuronoside + UDP + H(+)</text>
        <dbReference type="Rhea" id="RHEA:21032"/>
        <dbReference type="ChEBI" id="CHEBI:15378"/>
        <dbReference type="ChEBI" id="CHEBI:58052"/>
        <dbReference type="ChEBI" id="CHEBI:58223"/>
        <dbReference type="ChEBI" id="CHEBI:132367"/>
        <dbReference type="ChEBI" id="CHEBI:132368"/>
        <dbReference type="EC" id="2.4.1.17"/>
    </reaction>
</comment>
<dbReference type="InterPro" id="IPR002213">
    <property type="entry name" value="UDP_glucos_trans"/>
</dbReference>
<comment type="caution">
    <text evidence="7">The sequence shown here is derived from an EMBL/GenBank/DDBJ whole genome shotgun (WGS) entry which is preliminary data.</text>
</comment>
<proteinExistence type="inferred from homology"/>
<evidence type="ECO:0000256" key="3">
    <source>
        <dbReference type="ARBA" id="ARBA00022676"/>
    </source>
</evidence>
<keyword evidence="5" id="KW-0732">Signal</keyword>
<dbReference type="EC" id="2.4.1.17" evidence="2"/>
<protein>
    <recommendedName>
        <fullName evidence="2">glucuronosyltransferase</fullName>
        <ecNumber evidence="2">2.4.1.17</ecNumber>
    </recommendedName>
</protein>
<evidence type="ECO:0000313" key="8">
    <source>
        <dbReference type="Proteomes" id="UP001196413"/>
    </source>
</evidence>
<dbReference type="PANTHER" id="PTHR48043">
    <property type="entry name" value="EG:EG0003.4 PROTEIN-RELATED"/>
    <property type="match status" value="1"/>
</dbReference>
<dbReference type="GO" id="GO:0015020">
    <property type="term" value="F:glucuronosyltransferase activity"/>
    <property type="evidence" value="ECO:0007669"/>
    <property type="project" value="UniProtKB-EC"/>
</dbReference>
<evidence type="ECO:0000256" key="5">
    <source>
        <dbReference type="ARBA" id="ARBA00022729"/>
    </source>
</evidence>
<evidence type="ECO:0000256" key="2">
    <source>
        <dbReference type="ARBA" id="ARBA00012544"/>
    </source>
</evidence>
<keyword evidence="3" id="KW-0328">Glycosyltransferase</keyword>
<accession>A0AAD5MKI4</accession>
<keyword evidence="8" id="KW-1185">Reference proteome</keyword>
<evidence type="ECO:0000256" key="1">
    <source>
        <dbReference type="ARBA" id="ARBA00009995"/>
    </source>
</evidence>
<dbReference type="Proteomes" id="UP001196413">
    <property type="component" value="Unassembled WGS sequence"/>
</dbReference>